<dbReference type="Pfam" id="PF08581">
    <property type="entry name" value="Tup_N"/>
    <property type="match status" value="1"/>
</dbReference>
<gene>
    <name evidence="6" type="ORF">AX774_g5459</name>
</gene>
<feature type="domain" description="Transcriptional repressor Tup1 N-terminal" evidence="5">
    <location>
        <begin position="14"/>
        <end position="90"/>
    </location>
</feature>
<feature type="compositionally biased region" description="Polar residues" evidence="4">
    <location>
        <begin position="146"/>
        <end position="157"/>
    </location>
</feature>
<evidence type="ECO:0000313" key="7">
    <source>
        <dbReference type="Proteomes" id="UP000188320"/>
    </source>
</evidence>
<feature type="non-terminal residue" evidence="6">
    <location>
        <position position="218"/>
    </location>
</feature>
<evidence type="ECO:0000256" key="2">
    <source>
        <dbReference type="ARBA" id="ARBA00023163"/>
    </source>
</evidence>
<feature type="region of interest" description="Disordered" evidence="4">
    <location>
        <begin position="89"/>
        <end position="218"/>
    </location>
</feature>
<proteinExistence type="predicted"/>
<feature type="coiled-coil region" evidence="3">
    <location>
        <begin position="12"/>
        <end position="75"/>
    </location>
</feature>
<comment type="caution">
    <text evidence="6">The sequence shown here is derived from an EMBL/GenBank/DDBJ whole genome shotgun (WGS) entry which is preliminary data.</text>
</comment>
<name>A0A1R1PJG3_ZANCU</name>
<evidence type="ECO:0000313" key="6">
    <source>
        <dbReference type="EMBL" id="OMH81088.1"/>
    </source>
</evidence>
<dbReference type="Proteomes" id="UP000188320">
    <property type="component" value="Unassembled WGS sequence"/>
</dbReference>
<dbReference type="InterPro" id="IPR013890">
    <property type="entry name" value="Tscrpt_rep_Tup1_N"/>
</dbReference>
<keyword evidence="1" id="KW-0805">Transcription regulation</keyword>
<evidence type="ECO:0000259" key="5">
    <source>
        <dbReference type="Pfam" id="PF08581"/>
    </source>
</evidence>
<dbReference type="Gene3D" id="1.20.5.340">
    <property type="match status" value="1"/>
</dbReference>
<feature type="compositionally biased region" description="Gly residues" evidence="4">
    <location>
        <begin position="127"/>
        <end position="144"/>
    </location>
</feature>
<keyword evidence="2" id="KW-0804">Transcription</keyword>
<accession>A0A1R1PJG3</accession>
<reference evidence="7" key="1">
    <citation type="submission" date="2017-01" db="EMBL/GenBank/DDBJ databases">
        <authorList>
            <person name="Wang Y."/>
            <person name="White M."/>
            <person name="Kvist S."/>
            <person name="Moncalvo J.-M."/>
        </authorList>
    </citation>
    <scope>NUCLEOTIDE SEQUENCE [LARGE SCALE GENOMIC DNA]</scope>
    <source>
        <strain evidence="7">COL-18-3</strain>
    </source>
</reference>
<dbReference type="AlphaFoldDB" id="A0A1R1PJG3"/>
<evidence type="ECO:0000256" key="1">
    <source>
        <dbReference type="ARBA" id="ARBA00023015"/>
    </source>
</evidence>
<evidence type="ECO:0000256" key="3">
    <source>
        <dbReference type="SAM" id="Coils"/>
    </source>
</evidence>
<keyword evidence="7" id="KW-1185">Reference proteome</keyword>
<protein>
    <submittedName>
        <fullName evidence="6">General transcriptional corepressor tupA</fullName>
    </submittedName>
</protein>
<keyword evidence="3" id="KW-0175">Coiled coil</keyword>
<dbReference type="OrthoDB" id="3253044at2759"/>
<organism evidence="6 7">
    <name type="scientific">Zancudomyces culisetae</name>
    <name type="common">Gut fungus</name>
    <name type="synonym">Smittium culisetae</name>
    <dbReference type="NCBI Taxonomy" id="1213189"/>
    <lineage>
        <taxon>Eukaryota</taxon>
        <taxon>Fungi</taxon>
        <taxon>Fungi incertae sedis</taxon>
        <taxon>Zoopagomycota</taxon>
        <taxon>Kickxellomycotina</taxon>
        <taxon>Harpellomycetes</taxon>
        <taxon>Harpellales</taxon>
        <taxon>Legeriomycetaceae</taxon>
        <taxon>Zancudomyces</taxon>
    </lineage>
</organism>
<evidence type="ECO:0000256" key="4">
    <source>
        <dbReference type="SAM" id="MobiDB-lite"/>
    </source>
</evidence>
<dbReference type="EMBL" id="LSSK01000983">
    <property type="protein sequence ID" value="OMH81088.1"/>
    <property type="molecule type" value="Genomic_DNA"/>
</dbReference>
<feature type="compositionally biased region" description="Gly residues" evidence="4">
    <location>
        <begin position="167"/>
        <end position="193"/>
    </location>
</feature>
<sequence>MVPAASVPAPGANRVTELLESLRAEFESVSQDASLFKYHKDEYEQRVVNNQIKELTTMQQSVMELERMYQSIKQQYEEEIYRLRRELEARGGPPAPQGPFLAPQGTPSQAGLSMPGLNVGSSRSGQGIQGQSGGSIGGMHGGMGPANSTQHTETVSTPGSHGVSGPHVGGGAVHGGYSGGPPVGYGGQLGGVRGGRRGPEAETPPMTLQPIGGVGRGS</sequence>